<evidence type="ECO:0000313" key="2">
    <source>
        <dbReference type="Proteomes" id="UP001489004"/>
    </source>
</evidence>
<name>A0AAW1QEC7_9CHLO</name>
<keyword evidence="2" id="KW-1185">Reference proteome</keyword>
<dbReference type="Proteomes" id="UP001489004">
    <property type="component" value="Unassembled WGS sequence"/>
</dbReference>
<gene>
    <name evidence="1" type="ORF">WJX72_001880</name>
</gene>
<organism evidence="1 2">
    <name type="scientific">[Myrmecia] bisecta</name>
    <dbReference type="NCBI Taxonomy" id="41462"/>
    <lineage>
        <taxon>Eukaryota</taxon>
        <taxon>Viridiplantae</taxon>
        <taxon>Chlorophyta</taxon>
        <taxon>core chlorophytes</taxon>
        <taxon>Trebouxiophyceae</taxon>
        <taxon>Trebouxiales</taxon>
        <taxon>Trebouxiaceae</taxon>
        <taxon>Myrmecia</taxon>
    </lineage>
</organism>
<reference evidence="1 2" key="1">
    <citation type="journal article" date="2024" name="Nat. Commun.">
        <title>Phylogenomics reveals the evolutionary origins of lichenization in chlorophyte algae.</title>
        <authorList>
            <person name="Puginier C."/>
            <person name="Libourel C."/>
            <person name="Otte J."/>
            <person name="Skaloud P."/>
            <person name="Haon M."/>
            <person name="Grisel S."/>
            <person name="Petersen M."/>
            <person name="Berrin J.G."/>
            <person name="Delaux P.M."/>
            <person name="Dal Grande F."/>
            <person name="Keller J."/>
        </authorList>
    </citation>
    <scope>NUCLEOTIDE SEQUENCE [LARGE SCALE GENOMIC DNA]</scope>
    <source>
        <strain evidence="1 2">SAG 2043</strain>
    </source>
</reference>
<evidence type="ECO:0000313" key="1">
    <source>
        <dbReference type="EMBL" id="KAK9819749.1"/>
    </source>
</evidence>
<dbReference type="EMBL" id="JALJOR010000003">
    <property type="protein sequence ID" value="KAK9819749.1"/>
    <property type="molecule type" value="Genomic_DNA"/>
</dbReference>
<dbReference type="AlphaFoldDB" id="A0AAW1QEC7"/>
<accession>A0AAW1QEC7</accession>
<proteinExistence type="predicted"/>
<protein>
    <submittedName>
        <fullName evidence="1">Uncharacterized protein</fullName>
    </submittedName>
</protein>
<comment type="caution">
    <text evidence="1">The sequence shown here is derived from an EMBL/GenBank/DDBJ whole genome shotgun (WGS) entry which is preliminary data.</text>
</comment>
<sequence>MGRIRLVDFDFAILLGSVHPFILASQNPNNKPSLLTASVNLHLYLNASPACDMEMLLYAIFLELPWSALMRALEDIPADPEDKERTVGEAKILWLVGATQIQSVEHEVMPLFCTGGSSILEPTPIKYSRFAPPAFMPASDSSGAAGAIQALLEKS</sequence>